<dbReference type="InterPro" id="IPR049874">
    <property type="entry name" value="ROK_cs"/>
</dbReference>
<evidence type="ECO:0000256" key="2">
    <source>
        <dbReference type="ARBA" id="ARBA00006479"/>
    </source>
</evidence>
<evidence type="ECO:0000256" key="6">
    <source>
        <dbReference type="ARBA" id="ARBA00022777"/>
    </source>
</evidence>
<evidence type="ECO:0000256" key="1">
    <source>
        <dbReference type="ARBA" id="ARBA00001946"/>
    </source>
</evidence>
<dbReference type="GO" id="GO:0005524">
    <property type="term" value="F:ATP binding"/>
    <property type="evidence" value="ECO:0007669"/>
    <property type="project" value="UniProtKB-KW"/>
</dbReference>
<protein>
    <recommendedName>
        <fullName evidence="13">Fructokinase</fullName>
        <ecNumber evidence="11">2.7.1.4</ecNumber>
    </recommendedName>
</protein>
<dbReference type="Proteomes" id="UP000004846">
    <property type="component" value="Unassembled WGS sequence"/>
</dbReference>
<accession>A0A125W8P5</accession>
<evidence type="ECO:0000313" key="14">
    <source>
        <dbReference type="EMBL" id="EFM83568.1"/>
    </source>
</evidence>
<proteinExistence type="inferred from homology"/>
<dbReference type="CDD" id="cd24067">
    <property type="entry name" value="ASKHA_NBD_ROK_BsFRK-like"/>
    <property type="match status" value="1"/>
</dbReference>
<keyword evidence="6" id="KW-0418">Kinase</keyword>
<evidence type="ECO:0000256" key="3">
    <source>
        <dbReference type="ARBA" id="ARBA00022679"/>
    </source>
</evidence>
<evidence type="ECO:0000256" key="5">
    <source>
        <dbReference type="ARBA" id="ARBA00022741"/>
    </source>
</evidence>
<dbReference type="HOGENOM" id="CLU_036604_3_0_9"/>
<dbReference type="AlphaFoldDB" id="A0A125W8P5"/>
<dbReference type="NCBIfam" id="NF045550">
    <property type="entry name" value="FrctkaseScrK"/>
    <property type="match status" value="1"/>
</dbReference>
<evidence type="ECO:0000256" key="7">
    <source>
        <dbReference type="ARBA" id="ARBA00022833"/>
    </source>
</evidence>
<keyword evidence="8" id="KW-0067">ATP-binding</keyword>
<dbReference type="GO" id="GO:0046872">
    <property type="term" value="F:metal ion binding"/>
    <property type="evidence" value="ECO:0007669"/>
    <property type="project" value="UniProtKB-KW"/>
</dbReference>
<comment type="cofactor">
    <cofactor evidence="1">
        <name>Mg(2+)</name>
        <dbReference type="ChEBI" id="CHEBI:18420"/>
    </cofactor>
</comment>
<dbReference type="EC" id="2.7.1.4" evidence="11"/>
<dbReference type="GO" id="GO:0008865">
    <property type="term" value="F:fructokinase activity"/>
    <property type="evidence" value="ECO:0007669"/>
    <property type="project" value="UniProtKB-EC"/>
</dbReference>
<dbReference type="PROSITE" id="PS01125">
    <property type="entry name" value="ROK"/>
    <property type="match status" value="1"/>
</dbReference>
<reference evidence="14 15" key="1">
    <citation type="submission" date="2010-07" db="EMBL/GenBank/DDBJ databases">
        <authorList>
            <person name="Sid Ahmed O."/>
        </authorList>
    </citation>
    <scope>NUCLEOTIDE SEQUENCE [LARGE SCALE GENOMIC DNA]</scope>
    <source>
        <strain evidence="14 15">TX4248</strain>
    </source>
</reference>
<evidence type="ECO:0000256" key="9">
    <source>
        <dbReference type="ARBA" id="ARBA00022842"/>
    </source>
</evidence>
<evidence type="ECO:0000256" key="11">
    <source>
        <dbReference type="ARBA" id="ARBA00038887"/>
    </source>
</evidence>
<dbReference type="EMBL" id="AEBR01000024">
    <property type="protein sequence ID" value="EFM83568.1"/>
    <property type="molecule type" value="Genomic_DNA"/>
</dbReference>
<keyword evidence="5" id="KW-0547">Nucleotide-binding</keyword>
<comment type="similarity">
    <text evidence="2">Belongs to the ROK (NagC/XylR) family.</text>
</comment>
<dbReference type="InterPro" id="IPR054618">
    <property type="entry name" value="ScrK"/>
</dbReference>
<comment type="catalytic activity">
    <reaction evidence="12">
        <text>D-fructose + ATP = D-fructose 6-phosphate + ADP + H(+)</text>
        <dbReference type="Rhea" id="RHEA:16125"/>
        <dbReference type="ChEBI" id="CHEBI:15378"/>
        <dbReference type="ChEBI" id="CHEBI:30616"/>
        <dbReference type="ChEBI" id="CHEBI:37721"/>
        <dbReference type="ChEBI" id="CHEBI:61527"/>
        <dbReference type="ChEBI" id="CHEBI:456216"/>
        <dbReference type="EC" id="2.7.1.4"/>
    </reaction>
</comment>
<keyword evidence="3" id="KW-0808">Transferase</keyword>
<dbReference type="Pfam" id="PF00480">
    <property type="entry name" value="ROK"/>
    <property type="match status" value="1"/>
</dbReference>
<evidence type="ECO:0000256" key="13">
    <source>
        <dbReference type="ARBA" id="ARBA00074653"/>
    </source>
</evidence>
<name>A0A125W8P5_ENTFL</name>
<dbReference type="FunFam" id="3.30.420.40:FF:000153">
    <property type="entry name" value="Putative fructokinase"/>
    <property type="match status" value="1"/>
</dbReference>
<evidence type="ECO:0000256" key="12">
    <source>
        <dbReference type="ARBA" id="ARBA00048451"/>
    </source>
</evidence>
<dbReference type="PANTHER" id="PTHR42742">
    <property type="entry name" value="TRANSCRIPTIONAL REPRESSOR MPRA"/>
    <property type="match status" value="1"/>
</dbReference>
<evidence type="ECO:0000256" key="8">
    <source>
        <dbReference type="ARBA" id="ARBA00022840"/>
    </source>
</evidence>
<evidence type="ECO:0000256" key="10">
    <source>
        <dbReference type="ARBA" id="ARBA00023277"/>
    </source>
</evidence>
<dbReference type="InterPro" id="IPR051804">
    <property type="entry name" value="Carb_Metab_Reg_Kinase/Isom"/>
</dbReference>
<dbReference type="InterPro" id="IPR043129">
    <property type="entry name" value="ATPase_NBD"/>
</dbReference>
<evidence type="ECO:0000313" key="15">
    <source>
        <dbReference type="Proteomes" id="UP000004846"/>
    </source>
</evidence>
<gene>
    <name evidence="14" type="ORF">HMPREF9498_00842</name>
</gene>
<dbReference type="PANTHER" id="PTHR42742:SF3">
    <property type="entry name" value="FRUCTOKINASE"/>
    <property type="match status" value="1"/>
</dbReference>
<keyword evidence="4" id="KW-0479">Metal-binding</keyword>
<evidence type="ECO:0000256" key="4">
    <source>
        <dbReference type="ARBA" id="ARBA00022723"/>
    </source>
</evidence>
<dbReference type="FunFam" id="3.30.420.40:FF:000136">
    <property type="entry name" value="Putative fructokinase"/>
    <property type="match status" value="1"/>
</dbReference>
<comment type="caution">
    <text evidence="14">The sequence shown here is derived from an EMBL/GenBank/DDBJ whole genome shotgun (WGS) entry which is preliminary data.</text>
</comment>
<organism evidence="14 15">
    <name type="scientific">Enterococcus faecalis TX4248</name>
    <dbReference type="NCBI Taxonomy" id="749495"/>
    <lineage>
        <taxon>Bacteria</taxon>
        <taxon>Bacillati</taxon>
        <taxon>Bacillota</taxon>
        <taxon>Bacilli</taxon>
        <taxon>Lactobacillales</taxon>
        <taxon>Enterococcaceae</taxon>
        <taxon>Enterococcus</taxon>
    </lineage>
</organism>
<dbReference type="SUPFAM" id="SSF53067">
    <property type="entry name" value="Actin-like ATPase domain"/>
    <property type="match status" value="1"/>
</dbReference>
<sequence>MYPLTYKMETKEHIAMTEKLLGSIEAGGTKFVCGVGTDDLTIVERVSFPTTTPEETMKKVIEFFQQYPLKAIGIGSFGPIDIHVDSPTYGYITSTPKLAWRNFDLLGIMKQHFDVPMAWTTDVNAAAYGEYVAGNGQHTSSCVYYTIGTGVGAGAIQNGEFIEGFSHPEMGHALVRRHPEDTYAGNCPYHGDCLEGIAAGPAVEGRSGKKGHLLEEDHKTWELEAYYLAQAAYNTTLLLAPEVIILGGGVMKQRHLMPKVREKFAELVNGYVETPPLEKYLVTPLLEDNPGTIGCFALAKKALMAQK</sequence>
<keyword evidence="9" id="KW-0460">Magnesium</keyword>
<dbReference type="InterPro" id="IPR000600">
    <property type="entry name" value="ROK"/>
</dbReference>
<keyword evidence="7" id="KW-0862">Zinc</keyword>
<keyword evidence="10" id="KW-0119">Carbohydrate metabolism</keyword>
<dbReference type="Gene3D" id="3.30.420.40">
    <property type="match status" value="2"/>
</dbReference>